<keyword evidence="3 6" id="KW-0378">Hydrolase</keyword>
<dbReference type="PANTHER" id="PTHR11113:SF2">
    <property type="entry name" value="ADENINE DEAMINASE"/>
    <property type="match status" value="1"/>
</dbReference>
<evidence type="ECO:0000256" key="2">
    <source>
        <dbReference type="ARBA" id="ARBA00012782"/>
    </source>
</evidence>
<dbReference type="Gene3D" id="2.30.40.10">
    <property type="entry name" value="Urease, subunit C, domain 1"/>
    <property type="match status" value="1"/>
</dbReference>
<dbReference type="AlphaFoldDB" id="A0A2A2GJK9"/>
<evidence type="ECO:0000313" key="10">
    <source>
        <dbReference type="Proteomes" id="UP000218023"/>
    </source>
</evidence>
<dbReference type="RefSeq" id="WP_095640281.1">
    <property type="nucleotide sequence ID" value="NZ_NSJZ01000007.1"/>
</dbReference>
<dbReference type="SUPFAM" id="SSF51338">
    <property type="entry name" value="Composite domain of metallo-dependent hydrolases"/>
    <property type="match status" value="1"/>
</dbReference>
<evidence type="ECO:0000259" key="8">
    <source>
        <dbReference type="Pfam" id="PF13382"/>
    </source>
</evidence>
<dbReference type="InterPro" id="IPR011059">
    <property type="entry name" value="Metal-dep_hydrolase_composite"/>
</dbReference>
<dbReference type="EMBL" id="NSJZ01000007">
    <property type="protein sequence ID" value="PAU97174.1"/>
    <property type="molecule type" value="Genomic_DNA"/>
</dbReference>
<dbReference type="Gene3D" id="3.20.20.140">
    <property type="entry name" value="Metal-dependent hydrolases"/>
    <property type="match status" value="1"/>
</dbReference>
<evidence type="ECO:0000256" key="6">
    <source>
        <dbReference type="HAMAP-Rule" id="MF_01518"/>
    </source>
</evidence>
<evidence type="ECO:0000313" key="9">
    <source>
        <dbReference type="EMBL" id="PAU97174.1"/>
    </source>
</evidence>
<comment type="catalytic activity">
    <reaction evidence="5 6">
        <text>adenine + H2O + H(+) = hypoxanthine + NH4(+)</text>
        <dbReference type="Rhea" id="RHEA:23688"/>
        <dbReference type="ChEBI" id="CHEBI:15377"/>
        <dbReference type="ChEBI" id="CHEBI:15378"/>
        <dbReference type="ChEBI" id="CHEBI:16708"/>
        <dbReference type="ChEBI" id="CHEBI:17368"/>
        <dbReference type="ChEBI" id="CHEBI:28938"/>
        <dbReference type="EC" id="3.5.4.2"/>
    </reaction>
</comment>
<organism evidence="9 10">
    <name type="scientific">Paracoccus salipaludis</name>
    <dbReference type="NCBI Taxonomy" id="2032623"/>
    <lineage>
        <taxon>Bacteria</taxon>
        <taxon>Pseudomonadati</taxon>
        <taxon>Pseudomonadota</taxon>
        <taxon>Alphaproteobacteria</taxon>
        <taxon>Rhodobacterales</taxon>
        <taxon>Paracoccaceae</taxon>
        <taxon>Paracoccus</taxon>
    </lineage>
</organism>
<dbReference type="Proteomes" id="UP000218023">
    <property type="component" value="Unassembled WGS sequence"/>
</dbReference>
<sequence length="593" mass="62361">MLKPWIEAQARLVEVAAGRAPADMVIRGGQWVNVHTREVLPGQDIAIADGRVACVLHDASANIGPETQVIEAEGRYMVPGLIDAHMHVESGMLTPAGFAAAVIPHGTTTIMHDPHEIANVMGLEGVRLMRDESLIQPITMLTQMPSCAPSAPGLETTGHPITAGEVAQAMGWDGVIGLGEMMNFPAVSAGDPAMLSEIAATRAAGKTVGGHYASPDLGRAFSAYVAGGAADDHETVSEAQAVARVRQGMGAMMRLGSAWHDVQAQITAITQRGLDPAGFMLCTDDSHAGTLVHDGHMDRVVRHAVDCGCDPLVAIQMATINTARHFGVERELGSITPGRRADVILTSDLRALPVEMVVAQGRLVAEGGRLLVDCPRIDWPDSARNSVHLGRVLTAADFRVPAEGREADVRVIGVIENQAPTRALTATLPIRDGEVVPEGVERIALVERHKGTGGVVNAFVSGFGYQGRMAVASTVAHDSHHMIVVGTCGENMAAASGRLAELGGGITVFRDGAELAHVALPIAGLMSDRPAAEVAEAAEAVNRAIRDCGCTLNNAIMQHVLLALVVIPELRISDLGLVDVTRFEICDVVMASR</sequence>
<proteinExistence type="inferred from homology"/>
<dbReference type="Pfam" id="PF01979">
    <property type="entry name" value="Amidohydro_1"/>
    <property type="match status" value="1"/>
</dbReference>
<dbReference type="InterPro" id="IPR026912">
    <property type="entry name" value="Adenine_deam_C"/>
</dbReference>
<dbReference type="PANTHER" id="PTHR11113">
    <property type="entry name" value="N-ACETYLGLUCOSAMINE-6-PHOSPHATE DEACETYLASE"/>
    <property type="match status" value="1"/>
</dbReference>
<keyword evidence="4 6" id="KW-0464">Manganese</keyword>
<evidence type="ECO:0000259" key="7">
    <source>
        <dbReference type="Pfam" id="PF01979"/>
    </source>
</evidence>
<comment type="caution">
    <text evidence="9">The sequence shown here is derived from an EMBL/GenBank/DDBJ whole genome shotgun (WGS) entry which is preliminary data.</text>
</comment>
<evidence type="ECO:0000256" key="3">
    <source>
        <dbReference type="ARBA" id="ARBA00022801"/>
    </source>
</evidence>
<dbReference type="InterPro" id="IPR032466">
    <property type="entry name" value="Metal_Hydrolase"/>
</dbReference>
<evidence type="ECO:0000256" key="5">
    <source>
        <dbReference type="ARBA" id="ARBA00047720"/>
    </source>
</evidence>
<dbReference type="Pfam" id="PF13382">
    <property type="entry name" value="Adenine_deam_C"/>
    <property type="match status" value="1"/>
</dbReference>
<evidence type="ECO:0000256" key="4">
    <source>
        <dbReference type="ARBA" id="ARBA00023211"/>
    </source>
</evidence>
<evidence type="ECO:0000256" key="1">
    <source>
        <dbReference type="ARBA" id="ARBA00006773"/>
    </source>
</evidence>
<protein>
    <recommendedName>
        <fullName evidence="2 6">Adenine deaminase</fullName>
        <shortName evidence="6">Adenase</shortName>
        <shortName evidence="6">Adenine aminase</shortName>
        <ecNumber evidence="2 6">3.5.4.2</ecNumber>
    </recommendedName>
</protein>
<dbReference type="HAMAP" id="MF_01518">
    <property type="entry name" value="Adenine_deamin"/>
    <property type="match status" value="1"/>
</dbReference>
<comment type="cofactor">
    <cofactor evidence="6">
        <name>Mn(2+)</name>
        <dbReference type="ChEBI" id="CHEBI:29035"/>
    </cofactor>
</comment>
<accession>A0A2A2GJK9</accession>
<dbReference type="InterPro" id="IPR006679">
    <property type="entry name" value="Adenine_deam"/>
</dbReference>
<feature type="domain" description="Adenine deaminase C-terminal" evidence="8">
    <location>
        <begin position="420"/>
        <end position="584"/>
    </location>
</feature>
<dbReference type="EC" id="3.5.4.2" evidence="2 6"/>
<dbReference type="InterPro" id="IPR006680">
    <property type="entry name" value="Amidohydro-rel"/>
</dbReference>
<dbReference type="GO" id="GO:0000034">
    <property type="term" value="F:adenine deaminase activity"/>
    <property type="evidence" value="ECO:0007669"/>
    <property type="project" value="UniProtKB-UniRule"/>
</dbReference>
<comment type="similarity">
    <text evidence="1 6">Belongs to the metallo-dependent hydrolases superfamily. Adenine deaminase family.</text>
</comment>
<dbReference type="GO" id="GO:0006146">
    <property type="term" value="P:adenine catabolic process"/>
    <property type="evidence" value="ECO:0007669"/>
    <property type="project" value="InterPro"/>
</dbReference>
<gene>
    <name evidence="6 9" type="primary">ade</name>
    <name evidence="9" type="ORF">CK240_10465</name>
</gene>
<name>A0A2A2GJK9_9RHOB</name>
<dbReference type="OrthoDB" id="9775607at2"/>
<feature type="domain" description="Amidohydrolase-related" evidence="7">
    <location>
        <begin position="76"/>
        <end position="364"/>
    </location>
</feature>
<dbReference type="SUPFAM" id="SSF51556">
    <property type="entry name" value="Metallo-dependent hydrolases"/>
    <property type="match status" value="1"/>
</dbReference>
<reference evidence="9 10" key="1">
    <citation type="submission" date="2017-09" db="EMBL/GenBank/DDBJ databases">
        <title>Paracoccus alkalisoli sp. nov., isolated from saline alkaline soil.</title>
        <authorList>
            <person name="Dong X."/>
            <person name="Zhang G."/>
        </authorList>
    </citation>
    <scope>NUCLEOTIDE SEQUENCE [LARGE SCALE GENOMIC DNA]</scope>
    <source>
        <strain evidence="9 10">WN007</strain>
    </source>
</reference>
<dbReference type="NCBIfam" id="TIGR01178">
    <property type="entry name" value="ade"/>
    <property type="match status" value="1"/>
</dbReference>
<keyword evidence="10" id="KW-1185">Reference proteome</keyword>